<keyword evidence="4" id="KW-1185">Reference proteome</keyword>
<evidence type="ECO:0000256" key="1">
    <source>
        <dbReference type="RuleBase" id="RU363044"/>
    </source>
</evidence>
<organism evidence="3 4">
    <name type="scientific">Heracleum sosnowskyi</name>
    <dbReference type="NCBI Taxonomy" id="360622"/>
    <lineage>
        <taxon>Eukaryota</taxon>
        <taxon>Viridiplantae</taxon>
        <taxon>Streptophyta</taxon>
        <taxon>Embryophyta</taxon>
        <taxon>Tracheophyta</taxon>
        <taxon>Spermatophyta</taxon>
        <taxon>Magnoliopsida</taxon>
        <taxon>eudicotyledons</taxon>
        <taxon>Gunneridae</taxon>
        <taxon>Pentapetalae</taxon>
        <taxon>asterids</taxon>
        <taxon>campanulids</taxon>
        <taxon>Apiales</taxon>
        <taxon>Apiaceae</taxon>
        <taxon>Apioideae</taxon>
        <taxon>apioid superclade</taxon>
        <taxon>Tordylieae</taxon>
        <taxon>Tordyliinae</taxon>
        <taxon>Heracleum</taxon>
    </lineage>
</organism>
<dbReference type="PANTHER" id="PTHR10492">
    <property type="match status" value="1"/>
</dbReference>
<dbReference type="EC" id="5.6.2.3" evidence="1"/>
<dbReference type="GO" id="GO:0006310">
    <property type="term" value="P:DNA recombination"/>
    <property type="evidence" value="ECO:0007669"/>
    <property type="project" value="UniProtKB-KW"/>
</dbReference>
<dbReference type="EMBL" id="JAUIZM010000005">
    <property type="protein sequence ID" value="KAK1385551.1"/>
    <property type="molecule type" value="Genomic_DNA"/>
</dbReference>
<dbReference type="AlphaFoldDB" id="A0AAD8IHC4"/>
<evidence type="ECO:0000313" key="3">
    <source>
        <dbReference type="EMBL" id="KAK1385551.1"/>
    </source>
</evidence>
<keyword evidence="1" id="KW-0378">Hydrolase</keyword>
<comment type="similarity">
    <text evidence="1">Belongs to the helicase family.</text>
</comment>
<feature type="domain" description="DNA helicase Pif1-like DEAD-box helicase" evidence="2">
    <location>
        <begin position="1"/>
        <end position="138"/>
    </location>
</feature>
<keyword evidence="1" id="KW-0067">ATP-binding</keyword>
<dbReference type="InterPro" id="IPR027417">
    <property type="entry name" value="P-loop_NTPase"/>
</dbReference>
<comment type="caution">
    <text evidence="3">The sequence shown here is derived from an EMBL/GenBank/DDBJ whole genome shotgun (WGS) entry which is preliminary data.</text>
</comment>
<name>A0AAD8IHC4_9APIA</name>
<proteinExistence type="inferred from homology"/>
<comment type="cofactor">
    <cofactor evidence="1">
        <name>Mg(2+)</name>
        <dbReference type="ChEBI" id="CHEBI:18420"/>
    </cofactor>
</comment>
<accession>A0AAD8IHC4</accession>
<dbReference type="GO" id="GO:0000723">
    <property type="term" value="P:telomere maintenance"/>
    <property type="evidence" value="ECO:0007669"/>
    <property type="project" value="InterPro"/>
</dbReference>
<dbReference type="Pfam" id="PF05970">
    <property type="entry name" value="PIF1"/>
    <property type="match status" value="1"/>
</dbReference>
<protein>
    <recommendedName>
        <fullName evidence="1">ATP-dependent DNA helicase</fullName>
        <ecNumber evidence="1">5.6.2.3</ecNumber>
    </recommendedName>
</protein>
<dbReference type="PANTHER" id="PTHR10492:SF57">
    <property type="entry name" value="ATP-DEPENDENT DNA HELICASE"/>
    <property type="match status" value="1"/>
</dbReference>
<sequence>MCNIKQKSFLAELIVQADLLIWDEAPLNHKHVFEAVDRSFHDIMRHEDKINLTKPFGGKTVLLGGDFRQILPVFPGKGRADIVMASINNLYLWEDCVVFKLDQNMKIEIGAPPVTISGEKISYADWVINVGDGKAQTVSSTDDGDSCWLQIPPEIFLDPKDDGKKVVIDDIYSELCEKGKEPNYFRDRAILTPLNEDVDAINKDVLDRWPGNSKVYFSSDSICKGSVNYESQEIFSSL</sequence>
<reference evidence="3" key="1">
    <citation type="submission" date="2023-02" db="EMBL/GenBank/DDBJ databases">
        <title>Genome of toxic invasive species Heracleum sosnowskyi carries increased number of genes despite the absence of recent whole-genome duplications.</title>
        <authorList>
            <person name="Schelkunov M."/>
            <person name="Shtratnikova V."/>
            <person name="Makarenko M."/>
            <person name="Klepikova A."/>
            <person name="Omelchenko D."/>
            <person name="Novikova G."/>
            <person name="Obukhova E."/>
            <person name="Bogdanov V."/>
            <person name="Penin A."/>
            <person name="Logacheva M."/>
        </authorList>
    </citation>
    <scope>NUCLEOTIDE SEQUENCE</scope>
    <source>
        <strain evidence="3">Hsosn_3</strain>
        <tissue evidence="3">Leaf</tissue>
    </source>
</reference>
<dbReference type="GO" id="GO:0016787">
    <property type="term" value="F:hydrolase activity"/>
    <property type="evidence" value="ECO:0007669"/>
    <property type="project" value="UniProtKB-KW"/>
</dbReference>
<keyword evidence="1" id="KW-0547">Nucleotide-binding</keyword>
<reference evidence="3" key="2">
    <citation type="submission" date="2023-05" db="EMBL/GenBank/DDBJ databases">
        <authorList>
            <person name="Schelkunov M.I."/>
        </authorList>
    </citation>
    <scope>NUCLEOTIDE SEQUENCE</scope>
    <source>
        <strain evidence="3">Hsosn_3</strain>
        <tissue evidence="3">Leaf</tissue>
    </source>
</reference>
<gene>
    <name evidence="3" type="ORF">POM88_023286</name>
</gene>
<dbReference type="GO" id="GO:0005524">
    <property type="term" value="F:ATP binding"/>
    <property type="evidence" value="ECO:0007669"/>
    <property type="project" value="UniProtKB-KW"/>
</dbReference>
<keyword evidence="1" id="KW-0233">DNA recombination</keyword>
<comment type="catalytic activity">
    <reaction evidence="1">
        <text>ATP + H2O = ADP + phosphate + H(+)</text>
        <dbReference type="Rhea" id="RHEA:13065"/>
        <dbReference type="ChEBI" id="CHEBI:15377"/>
        <dbReference type="ChEBI" id="CHEBI:15378"/>
        <dbReference type="ChEBI" id="CHEBI:30616"/>
        <dbReference type="ChEBI" id="CHEBI:43474"/>
        <dbReference type="ChEBI" id="CHEBI:456216"/>
        <dbReference type="EC" id="5.6.2.3"/>
    </reaction>
</comment>
<dbReference type="Proteomes" id="UP001237642">
    <property type="component" value="Unassembled WGS sequence"/>
</dbReference>
<keyword evidence="1" id="KW-0234">DNA repair</keyword>
<evidence type="ECO:0000313" key="4">
    <source>
        <dbReference type="Proteomes" id="UP001237642"/>
    </source>
</evidence>
<keyword evidence="1" id="KW-0227">DNA damage</keyword>
<dbReference type="Gene3D" id="3.40.50.300">
    <property type="entry name" value="P-loop containing nucleotide triphosphate hydrolases"/>
    <property type="match status" value="1"/>
</dbReference>
<dbReference type="SUPFAM" id="SSF52540">
    <property type="entry name" value="P-loop containing nucleoside triphosphate hydrolases"/>
    <property type="match status" value="1"/>
</dbReference>
<dbReference type="InterPro" id="IPR010285">
    <property type="entry name" value="DNA_helicase_pif1-like_DEAD"/>
</dbReference>
<evidence type="ECO:0000259" key="2">
    <source>
        <dbReference type="Pfam" id="PF05970"/>
    </source>
</evidence>
<dbReference type="GO" id="GO:0043139">
    <property type="term" value="F:5'-3' DNA helicase activity"/>
    <property type="evidence" value="ECO:0007669"/>
    <property type="project" value="UniProtKB-EC"/>
</dbReference>
<keyword evidence="1 3" id="KW-0347">Helicase</keyword>
<dbReference type="GO" id="GO:0006281">
    <property type="term" value="P:DNA repair"/>
    <property type="evidence" value="ECO:0007669"/>
    <property type="project" value="UniProtKB-KW"/>
</dbReference>